<dbReference type="CDD" id="cd17299">
    <property type="entry name" value="acetolactate_decarboxylase"/>
    <property type="match status" value="1"/>
</dbReference>
<evidence type="ECO:0000256" key="1">
    <source>
        <dbReference type="ARBA" id="ARBA00001784"/>
    </source>
</evidence>
<accession>A0A8G1EG48</accession>
<keyword evidence="8 9" id="KW-0456">Lyase</keyword>
<evidence type="ECO:0000256" key="2">
    <source>
        <dbReference type="ARBA" id="ARBA00005170"/>
    </source>
</evidence>
<sequence>MKPQEWKLVLFLVVIAVAGVFASSSFYDIFAGNGGEGETLYQVSTLSALLEGVYDGETEIGTLLERGDTGIGTLNALDGELIVLDGRAWQVRGDGSVHAVDPAVKTPYASVTSFSPDITLDLAGPFDLPALETAIMDALPSENLPCAVVVEGTFTNLTARSVDRQESPYPPLVEVTADQHVFSFDRTEGTMVGFYLPAYLEGVGVSGFHLHYLADDWNGGGHLLGCTAERVRILLDITPELDLSLPSSGQFLDIDLSGDRSGDIAAAERGR</sequence>
<keyword evidence="6" id="KW-0210">Decarboxylase</keyword>
<dbReference type="SUPFAM" id="SSF117856">
    <property type="entry name" value="AF0104/ALDC/Ptd012-like"/>
    <property type="match status" value="1"/>
</dbReference>
<comment type="pathway">
    <text evidence="2">Polyol metabolism; (R,R)-butane-2,3-diol biosynthesis; (R,R)-butane-2,3-diol from pyruvate: step 2/3.</text>
</comment>
<evidence type="ECO:0000256" key="3">
    <source>
        <dbReference type="ARBA" id="ARBA00007106"/>
    </source>
</evidence>
<reference evidence="9" key="1">
    <citation type="journal article" date="2005" name="Int. J. Syst. Evol. Microbiol.">
        <title>Methanofollis formosanus sp. nov., isolated from a fish pond.</title>
        <authorList>
            <person name="Wu S.Y."/>
            <person name="Chen S.C."/>
            <person name="Lai M.C."/>
        </authorList>
    </citation>
    <scope>NUCLEOTIDE SEQUENCE</scope>
    <source>
        <strain evidence="9">ML15</strain>
    </source>
</reference>
<dbReference type="Gene3D" id="3.30.1330.80">
    <property type="entry name" value="Hypothetical protein, similar to alpha- acetolactate decarboxylase, domain 2"/>
    <property type="match status" value="2"/>
</dbReference>
<evidence type="ECO:0000256" key="4">
    <source>
        <dbReference type="ARBA" id="ARBA00013204"/>
    </source>
</evidence>
<keyword evidence="7" id="KW-0005">Acetoin biosynthesis</keyword>
<dbReference type="EC" id="4.1.1.5" evidence="4"/>
<evidence type="ECO:0000256" key="5">
    <source>
        <dbReference type="ARBA" id="ARBA00020164"/>
    </source>
</evidence>
<keyword evidence="10" id="KW-1185">Reference proteome</keyword>
<dbReference type="GO" id="GO:0045151">
    <property type="term" value="P:acetoin biosynthetic process"/>
    <property type="evidence" value="ECO:0007669"/>
    <property type="project" value="UniProtKB-KW"/>
</dbReference>
<name>A0A8G1EG48_9EURY</name>
<evidence type="ECO:0000256" key="7">
    <source>
        <dbReference type="ARBA" id="ARBA00023061"/>
    </source>
</evidence>
<dbReference type="PIRSF" id="PIRSF001332">
    <property type="entry name" value="Acetolac_decarb"/>
    <property type="match status" value="1"/>
</dbReference>
<dbReference type="EMBL" id="CP037968">
    <property type="protein sequence ID" value="QYZ79410.1"/>
    <property type="molecule type" value="Genomic_DNA"/>
</dbReference>
<dbReference type="Proteomes" id="UP000826709">
    <property type="component" value="Chromosome"/>
</dbReference>
<proteinExistence type="inferred from homology"/>
<dbReference type="InterPro" id="IPR005128">
    <property type="entry name" value="Acetolactate_a_deCO2ase"/>
</dbReference>
<dbReference type="KEGG" id="mfk:E2N92_08185"/>
<evidence type="ECO:0000313" key="9">
    <source>
        <dbReference type="EMBL" id="QYZ79410.1"/>
    </source>
</evidence>
<comment type="similarity">
    <text evidence="3">Belongs to the alpha-acetolactate decarboxylase family.</text>
</comment>
<dbReference type="PANTHER" id="PTHR35524">
    <property type="entry name" value="ALPHA-ACETOLACTATE DECARBOXYLASE"/>
    <property type="match status" value="1"/>
</dbReference>
<evidence type="ECO:0000256" key="6">
    <source>
        <dbReference type="ARBA" id="ARBA00022793"/>
    </source>
</evidence>
<gene>
    <name evidence="9" type="primary">budA</name>
    <name evidence="9" type="ORF">E2N92_08185</name>
</gene>
<evidence type="ECO:0000256" key="8">
    <source>
        <dbReference type="ARBA" id="ARBA00023239"/>
    </source>
</evidence>
<dbReference type="GO" id="GO:0047605">
    <property type="term" value="F:acetolactate decarboxylase activity"/>
    <property type="evidence" value="ECO:0007669"/>
    <property type="project" value="UniProtKB-EC"/>
</dbReference>
<protein>
    <recommendedName>
        <fullName evidence="5">Alpha-acetolactate decarboxylase</fullName>
        <ecNumber evidence="4">4.1.1.5</ecNumber>
    </recommendedName>
</protein>
<dbReference type="Pfam" id="PF03306">
    <property type="entry name" value="AAL_decarboxy"/>
    <property type="match status" value="1"/>
</dbReference>
<reference evidence="9" key="2">
    <citation type="submission" date="2019-03" db="EMBL/GenBank/DDBJ databases">
        <authorList>
            <person name="Chen S.-C."/>
            <person name="Wu S.-Y."/>
            <person name="Lai M.-C."/>
        </authorList>
    </citation>
    <scope>NUCLEOTIDE SEQUENCE</scope>
    <source>
        <strain evidence="9">ML15</strain>
    </source>
</reference>
<dbReference type="AlphaFoldDB" id="A0A8G1EG48"/>
<comment type="catalytic activity">
    <reaction evidence="1">
        <text>(2S)-2-acetolactate + H(+) = (R)-acetoin + CO2</text>
        <dbReference type="Rhea" id="RHEA:21580"/>
        <dbReference type="ChEBI" id="CHEBI:15378"/>
        <dbReference type="ChEBI" id="CHEBI:15686"/>
        <dbReference type="ChEBI" id="CHEBI:16526"/>
        <dbReference type="ChEBI" id="CHEBI:58476"/>
        <dbReference type="EC" id="4.1.1.5"/>
    </reaction>
</comment>
<organism evidence="9 10">
    <name type="scientific">Methanofollis formosanus</name>
    <dbReference type="NCBI Taxonomy" id="299308"/>
    <lineage>
        <taxon>Archaea</taxon>
        <taxon>Methanobacteriati</taxon>
        <taxon>Methanobacteriota</taxon>
        <taxon>Stenosarchaea group</taxon>
        <taxon>Methanomicrobia</taxon>
        <taxon>Methanomicrobiales</taxon>
        <taxon>Methanomicrobiaceae</taxon>
        <taxon>Methanofollis</taxon>
    </lineage>
</organism>
<dbReference type="NCBIfam" id="TIGR01252">
    <property type="entry name" value="acetolac_decarb"/>
    <property type="match status" value="1"/>
</dbReference>
<evidence type="ECO:0000313" key="10">
    <source>
        <dbReference type="Proteomes" id="UP000826709"/>
    </source>
</evidence>
<dbReference type="PANTHER" id="PTHR35524:SF1">
    <property type="entry name" value="ALPHA-ACETOLACTATE DECARBOXYLASE"/>
    <property type="match status" value="1"/>
</dbReference>
<dbReference type="UniPathway" id="UPA00626">
    <property type="reaction ID" value="UER00678"/>
</dbReference>